<gene>
    <name evidence="2" type="ORF">WJX81_006360</name>
</gene>
<dbReference type="InterPro" id="IPR006917">
    <property type="entry name" value="SOUL_heme-bd"/>
</dbReference>
<dbReference type="Pfam" id="PF04832">
    <property type="entry name" value="SOUL"/>
    <property type="match status" value="1"/>
</dbReference>
<dbReference type="Proteomes" id="UP001445335">
    <property type="component" value="Unassembled WGS sequence"/>
</dbReference>
<dbReference type="InterPro" id="IPR011256">
    <property type="entry name" value="Reg_factor_effector_dom_sf"/>
</dbReference>
<dbReference type="InterPro" id="IPR018790">
    <property type="entry name" value="DUF2358"/>
</dbReference>
<comment type="caution">
    <text evidence="2">The sequence shown here is derived from an EMBL/GenBank/DDBJ whole genome shotgun (WGS) entry which is preliminary data.</text>
</comment>
<evidence type="ECO:0000313" key="2">
    <source>
        <dbReference type="EMBL" id="KAK9834183.1"/>
    </source>
</evidence>
<name>A0AAW1RKC3_9CHLO</name>
<evidence type="ECO:0000256" key="1">
    <source>
        <dbReference type="ARBA" id="ARBA00009817"/>
    </source>
</evidence>
<dbReference type="Gene3D" id="3.20.80.10">
    <property type="entry name" value="Regulatory factor, effector binding domain"/>
    <property type="match status" value="1"/>
</dbReference>
<comment type="similarity">
    <text evidence="1">Belongs to the HEBP family.</text>
</comment>
<dbReference type="EMBL" id="JALJOU010000033">
    <property type="protein sequence ID" value="KAK9834183.1"/>
    <property type="molecule type" value="Genomic_DNA"/>
</dbReference>
<keyword evidence="3" id="KW-1185">Reference proteome</keyword>
<dbReference type="PANTHER" id="PTHR11220">
    <property type="entry name" value="HEME-BINDING PROTEIN-RELATED"/>
    <property type="match status" value="1"/>
</dbReference>
<evidence type="ECO:0000313" key="3">
    <source>
        <dbReference type="Proteomes" id="UP001445335"/>
    </source>
</evidence>
<dbReference type="AlphaFoldDB" id="A0AAW1RKC3"/>
<accession>A0AAW1RKC3</accession>
<reference evidence="2 3" key="1">
    <citation type="journal article" date="2024" name="Nat. Commun.">
        <title>Phylogenomics reveals the evolutionary origins of lichenization in chlorophyte algae.</title>
        <authorList>
            <person name="Puginier C."/>
            <person name="Libourel C."/>
            <person name="Otte J."/>
            <person name="Skaloud P."/>
            <person name="Haon M."/>
            <person name="Grisel S."/>
            <person name="Petersen M."/>
            <person name="Berrin J.G."/>
            <person name="Delaux P.M."/>
            <person name="Dal Grande F."/>
            <person name="Keller J."/>
        </authorList>
    </citation>
    <scope>NUCLEOTIDE SEQUENCE [LARGE SCALE GENOMIC DNA]</scope>
    <source>
        <strain evidence="2 3">SAG 245.80</strain>
    </source>
</reference>
<dbReference type="Pfam" id="PF10184">
    <property type="entry name" value="DUF2358"/>
    <property type="match status" value="1"/>
</dbReference>
<evidence type="ECO:0008006" key="4">
    <source>
        <dbReference type="Google" id="ProtNLM"/>
    </source>
</evidence>
<sequence length="338" mass="37456">MFSADYGTSSNYSSSGENVLEDACSFLSAELRQLFTTGEVTRARYLLNFTFQDPIVKVSSLEAFVNNLRLLRTVFNIDFVLHSCRVSGPTEVVTRWTMRLQQKLLPWRPALVFTGRSCYTVESASGRLATQTDVWDAIKDNSYLSVEGVAHVLRQATNPQTTPGLDQPAYEVLRRAGDYEVRRYEPYVVAEVSMPASAAPASGTGFNELAGYIFGGNAGRQKMEMTTPVITTAGQPGAAMRFPMERKLGTNAALLPTPNDLRVITRMEEGGVFASASFSGFPLDFEVVEAERRLRGALLLDGLQPLEGYALARYNDPFTLPLFRRNEVLIALKDFELE</sequence>
<organism evidence="2 3">
    <name type="scientific">Elliptochloris bilobata</name>
    <dbReference type="NCBI Taxonomy" id="381761"/>
    <lineage>
        <taxon>Eukaryota</taxon>
        <taxon>Viridiplantae</taxon>
        <taxon>Chlorophyta</taxon>
        <taxon>core chlorophytes</taxon>
        <taxon>Trebouxiophyceae</taxon>
        <taxon>Trebouxiophyceae incertae sedis</taxon>
        <taxon>Elliptochloris clade</taxon>
        <taxon>Elliptochloris</taxon>
    </lineage>
</organism>
<dbReference type="SUPFAM" id="SSF55136">
    <property type="entry name" value="Probable bacterial effector-binding domain"/>
    <property type="match status" value="1"/>
</dbReference>
<proteinExistence type="inferred from homology"/>
<dbReference type="PANTHER" id="PTHR11220:SF50">
    <property type="entry name" value="SOUL HEME-BINDING FAMILY PROTEIN"/>
    <property type="match status" value="1"/>
</dbReference>
<protein>
    <recommendedName>
        <fullName evidence="4">SOUL heme-binding protein</fullName>
    </recommendedName>
</protein>